<dbReference type="EMBL" id="AMCI01000213">
    <property type="protein sequence ID" value="EJX10296.1"/>
    <property type="molecule type" value="Genomic_DNA"/>
</dbReference>
<dbReference type="SUPFAM" id="SSF52218">
    <property type="entry name" value="Flavoproteins"/>
    <property type="match status" value="1"/>
</dbReference>
<comment type="caution">
    <text evidence="2">The sequence shown here is derived from an EMBL/GenBank/DDBJ whole genome shotgun (WGS) entry which is preliminary data.</text>
</comment>
<name>J9DBK4_9ZZZZ</name>
<feature type="domain" description="Flavodoxin-like fold" evidence="1">
    <location>
        <begin position="1"/>
        <end position="96"/>
    </location>
</feature>
<dbReference type="AlphaFoldDB" id="J9DBK4"/>
<dbReference type="InterPro" id="IPR003680">
    <property type="entry name" value="Flavodoxin_fold"/>
</dbReference>
<proteinExistence type="predicted"/>
<evidence type="ECO:0000259" key="1">
    <source>
        <dbReference type="Pfam" id="PF02525"/>
    </source>
</evidence>
<sequence length="108" mass="12292">MPGSLKVLFDRLVYGLMDDSAGRLPRPLHRGKRALLVVTASTPYPFNFLFNQTSGTLRSLRAVLKWSGFRVVGQLVRSGTKAHPQLRKRDLAAARQIVGRLKRRFVWF</sequence>
<dbReference type="Pfam" id="PF02525">
    <property type="entry name" value="Flavodoxin_2"/>
    <property type="match status" value="1"/>
</dbReference>
<organism evidence="2">
    <name type="scientific">gut metagenome</name>
    <dbReference type="NCBI Taxonomy" id="749906"/>
    <lineage>
        <taxon>unclassified sequences</taxon>
        <taxon>metagenomes</taxon>
        <taxon>organismal metagenomes</taxon>
    </lineage>
</organism>
<gene>
    <name evidence="2" type="ORF">EVA_01539</name>
</gene>
<dbReference type="InterPro" id="IPR029039">
    <property type="entry name" value="Flavoprotein-like_sf"/>
</dbReference>
<reference evidence="2" key="1">
    <citation type="journal article" date="2012" name="PLoS ONE">
        <title>Gene sets for utilization of primary and secondary nutrition supplies in the distal gut of endangered iberian lynx.</title>
        <authorList>
            <person name="Alcaide M."/>
            <person name="Messina E."/>
            <person name="Richter M."/>
            <person name="Bargiela R."/>
            <person name="Peplies J."/>
            <person name="Huws S.A."/>
            <person name="Newbold C.J."/>
            <person name="Golyshin P.N."/>
            <person name="Simon M.A."/>
            <person name="Lopez G."/>
            <person name="Yakimov M.M."/>
            <person name="Ferrer M."/>
        </authorList>
    </citation>
    <scope>NUCLEOTIDE SEQUENCE</scope>
</reference>
<dbReference type="Gene3D" id="3.40.50.360">
    <property type="match status" value="1"/>
</dbReference>
<protein>
    <submittedName>
        <fullName evidence="2">NADPH-dependent FMN reductase</fullName>
    </submittedName>
</protein>
<accession>J9DBK4</accession>
<evidence type="ECO:0000313" key="2">
    <source>
        <dbReference type="EMBL" id="EJX10296.1"/>
    </source>
</evidence>